<keyword evidence="2" id="KW-0472">Membrane</keyword>
<keyword evidence="2" id="KW-1133">Transmembrane helix</keyword>
<evidence type="ECO:0000259" key="3">
    <source>
        <dbReference type="Pfam" id="PF25939"/>
    </source>
</evidence>
<dbReference type="EMBL" id="REGA01000004">
    <property type="protein sequence ID" value="RQG96010.1"/>
    <property type="molecule type" value="Genomic_DNA"/>
</dbReference>
<proteinExistence type="predicted"/>
<organism evidence="4 5">
    <name type="scientific">Natrarchaeobius chitinivorans</name>
    <dbReference type="NCBI Taxonomy" id="1679083"/>
    <lineage>
        <taxon>Archaea</taxon>
        <taxon>Methanobacteriati</taxon>
        <taxon>Methanobacteriota</taxon>
        <taxon>Stenosarchaea group</taxon>
        <taxon>Halobacteria</taxon>
        <taxon>Halobacteriales</taxon>
        <taxon>Natrialbaceae</taxon>
        <taxon>Natrarchaeobius</taxon>
    </lineage>
</organism>
<reference evidence="4 5" key="1">
    <citation type="submission" date="2018-10" db="EMBL/GenBank/DDBJ databases">
        <title>Natrarchaeobius chitinivorans gen. nov., sp. nov., and Natrarchaeobius haloalkaliphilus sp. nov., alkaliphilic, chitin-utilizing haloarchaea from hypersaline alkaline lakes.</title>
        <authorList>
            <person name="Sorokin D.Y."/>
            <person name="Elcheninov A.G."/>
            <person name="Kostrikina N.A."/>
            <person name="Bale N.J."/>
            <person name="Sinninghe Damste J.S."/>
            <person name="Khijniak T.V."/>
            <person name="Kublanov I.V."/>
            <person name="Toshchakov S.V."/>
        </authorList>
    </citation>
    <scope>NUCLEOTIDE SEQUENCE [LARGE SCALE GENOMIC DNA]</scope>
    <source>
        <strain evidence="4 5">AArcht4T</strain>
    </source>
</reference>
<evidence type="ECO:0000313" key="4">
    <source>
        <dbReference type="EMBL" id="RQG96010.1"/>
    </source>
</evidence>
<feature type="transmembrane region" description="Helical" evidence="2">
    <location>
        <begin position="57"/>
        <end position="74"/>
    </location>
</feature>
<keyword evidence="2" id="KW-0812">Transmembrane</keyword>
<dbReference type="OrthoDB" id="214277at2157"/>
<protein>
    <recommendedName>
        <fullName evidence="3">DUF7982 domain-containing protein</fullName>
    </recommendedName>
</protein>
<evidence type="ECO:0000313" key="5">
    <source>
        <dbReference type="Proteomes" id="UP000282323"/>
    </source>
</evidence>
<sequence>MNTETHTSRSESEDTGSVSPQSAGVDATTRAKLLEAENRRLREEYARAKRSSYRKTAVALAVVGCLAIGGGVLFESTRTVLVVLGLTGLFGGVLTYYLTPGQFVAADIGERLYATYAINGGAICEELGVQDERLYIPAETGGAQLYIPAHTSADQLAPGELPDSLPMPFVLDDSDRGLVFEPTGSLLLEEFEHGLRGELGSHPRTITAQLCDGLVEHLELASSADPDVEPADGRVTVGISGSAVGPLDRFDHPIPSFVATGLAVGLERPVRVEVTQGDQRSDWLVTVHFQPRGGTDKGSRKEE</sequence>
<feature type="region of interest" description="Disordered" evidence="1">
    <location>
        <begin position="1"/>
        <end position="27"/>
    </location>
</feature>
<dbReference type="Proteomes" id="UP000282323">
    <property type="component" value="Unassembled WGS sequence"/>
</dbReference>
<accession>A0A3N6MGQ4</accession>
<dbReference type="AlphaFoldDB" id="A0A3N6MGQ4"/>
<gene>
    <name evidence="4" type="ORF">EA473_07495</name>
</gene>
<feature type="domain" description="DUF7982" evidence="3">
    <location>
        <begin position="27"/>
        <end position="289"/>
    </location>
</feature>
<dbReference type="InterPro" id="IPR058288">
    <property type="entry name" value="DUF7982"/>
</dbReference>
<dbReference type="Pfam" id="PF25939">
    <property type="entry name" value="DUF7982"/>
    <property type="match status" value="1"/>
</dbReference>
<feature type="transmembrane region" description="Helical" evidence="2">
    <location>
        <begin position="80"/>
        <end position="98"/>
    </location>
</feature>
<evidence type="ECO:0000256" key="1">
    <source>
        <dbReference type="SAM" id="MobiDB-lite"/>
    </source>
</evidence>
<keyword evidence="5" id="KW-1185">Reference proteome</keyword>
<name>A0A3N6MGQ4_NATCH</name>
<evidence type="ECO:0000256" key="2">
    <source>
        <dbReference type="SAM" id="Phobius"/>
    </source>
</evidence>
<comment type="caution">
    <text evidence="4">The sequence shown here is derived from an EMBL/GenBank/DDBJ whole genome shotgun (WGS) entry which is preliminary data.</text>
</comment>
<feature type="compositionally biased region" description="Basic and acidic residues" evidence="1">
    <location>
        <begin position="1"/>
        <end position="12"/>
    </location>
</feature>